<dbReference type="EMBL" id="CM010721">
    <property type="protein sequence ID" value="RZC68784.1"/>
    <property type="molecule type" value="Genomic_DNA"/>
</dbReference>
<reference evidence="1 2" key="1">
    <citation type="journal article" date="2018" name="Science">
        <title>The opium poppy genome and morphinan production.</title>
        <authorList>
            <person name="Guo L."/>
            <person name="Winzer T."/>
            <person name="Yang X."/>
            <person name="Li Y."/>
            <person name="Ning Z."/>
            <person name="He Z."/>
            <person name="Teodor R."/>
            <person name="Lu Y."/>
            <person name="Bowser T.A."/>
            <person name="Graham I.A."/>
            <person name="Ye K."/>
        </authorList>
    </citation>
    <scope>NUCLEOTIDE SEQUENCE [LARGE SCALE GENOMIC DNA]</scope>
    <source>
        <strain evidence="2">cv. HN1</strain>
        <tissue evidence="1">Leaves</tissue>
    </source>
</reference>
<proteinExistence type="predicted"/>
<accession>A0A4Y7K615</accession>
<name>A0A4Y7K615_PAPSO</name>
<gene>
    <name evidence="1" type="ORF">C5167_031948</name>
</gene>
<evidence type="ECO:0000313" key="2">
    <source>
        <dbReference type="Proteomes" id="UP000316621"/>
    </source>
</evidence>
<evidence type="ECO:0000313" key="1">
    <source>
        <dbReference type="EMBL" id="RZC68784.1"/>
    </source>
</evidence>
<dbReference type="Gramene" id="RZC68784">
    <property type="protein sequence ID" value="RZC68784"/>
    <property type="gene ID" value="C5167_031948"/>
</dbReference>
<dbReference type="Proteomes" id="UP000316621">
    <property type="component" value="Chromosome 7"/>
</dbReference>
<protein>
    <submittedName>
        <fullName evidence="1">Uncharacterized protein</fullName>
    </submittedName>
</protein>
<organism evidence="1 2">
    <name type="scientific">Papaver somniferum</name>
    <name type="common">Opium poppy</name>
    <dbReference type="NCBI Taxonomy" id="3469"/>
    <lineage>
        <taxon>Eukaryota</taxon>
        <taxon>Viridiplantae</taxon>
        <taxon>Streptophyta</taxon>
        <taxon>Embryophyta</taxon>
        <taxon>Tracheophyta</taxon>
        <taxon>Spermatophyta</taxon>
        <taxon>Magnoliopsida</taxon>
        <taxon>Ranunculales</taxon>
        <taxon>Papaveraceae</taxon>
        <taxon>Papaveroideae</taxon>
        <taxon>Papaver</taxon>
    </lineage>
</organism>
<sequence>MAEQIQDQRSRAHIRKVAVAVKLGFRKKILKQIRNPDQITITNDNHSSTSPQTRFFLENPSRAQIVERVVKSHKYGATVVLSRAVMAALYTLCSVSY</sequence>
<dbReference type="AlphaFoldDB" id="A0A4Y7K615"/>
<keyword evidence="2" id="KW-1185">Reference proteome</keyword>